<evidence type="ECO:0000313" key="3">
    <source>
        <dbReference type="Proteomes" id="UP000031668"/>
    </source>
</evidence>
<dbReference type="Proteomes" id="UP000031668">
    <property type="component" value="Unassembled WGS sequence"/>
</dbReference>
<reference evidence="2 3" key="1">
    <citation type="journal article" date="2014" name="Genome Biol. Evol.">
        <title>The genome of the myxosporean Thelohanellus kitauei shows adaptations to nutrient acquisition within its fish host.</title>
        <authorList>
            <person name="Yang Y."/>
            <person name="Xiong J."/>
            <person name="Zhou Z."/>
            <person name="Huo F."/>
            <person name="Miao W."/>
            <person name="Ran C."/>
            <person name="Liu Y."/>
            <person name="Zhang J."/>
            <person name="Feng J."/>
            <person name="Wang M."/>
            <person name="Wang M."/>
            <person name="Wang L."/>
            <person name="Yao B."/>
        </authorList>
    </citation>
    <scope>NUCLEOTIDE SEQUENCE [LARGE SCALE GENOMIC DNA]</scope>
    <source>
        <strain evidence="2">Wuqing</strain>
    </source>
</reference>
<feature type="transmembrane region" description="Helical" evidence="1">
    <location>
        <begin position="80"/>
        <end position="104"/>
    </location>
</feature>
<proteinExistence type="predicted"/>
<gene>
    <name evidence="2" type="ORF">RF11_08824</name>
</gene>
<keyword evidence="1" id="KW-0472">Membrane</keyword>
<dbReference type="EMBL" id="JWZT01002731">
    <property type="protein sequence ID" value="KII68691.1"/>
    <property type="molecule type" value="Genomic_DNA"/>
</dbReference>
<evidence type="ECO:0000313" key="2">
    <source>
        <dbReference type="EMBL" id="KII68691.1"/>
    </source>
</evidence>
<keyword evidence="1" id="KW-0812">Transmembrane</keyword>
<organism evidence="2 3">
    <name type="scientific">Thelohanellus kitauei</name>
    <name type="common">Myxosporean</name>
    <dbReference type="NCBI Taxonomy" id="669202"/>
    <lineage>
        <taxon>Eukaryota</taxon>
        <taxon>Metazoa</taxon>
        <taxon>Cnidaria</taxon>
        <taxon>Myxozoa</taxon>
        <taxon>Myxosporea</taxon>
        <taxon>Bivalvulida</taxon>
        <taxon>Platysporina</taxon>
        <taxon>Myxobolidae</taxon>
        <taxon>Thelohanellus</taxon>
    </lineage>
</organism>
<evidence type="ECO:0000256" key="1">
    <source>
        <dbReference type="SAM" id="Phobius"/>
    </source>
</evidence>
<name>A0A0C2MNA3_THEKT</name>
<keyword evidence="3" id="KW-1185">Reference proteome</keyword>
<sequence length="105" mass="12521">MVFCSRMVLWWSSDDKNVIFEFVIGNHTKYFYRNQVPPFTKKLQRIFQADFMVKDGTLNEDCRKIQGLERSDSHFKSSHIYIFHLITYLPYVLFQACVLFLGIVV</sequence>
<keyword evidence="1" id="KW-1133">Transmembrane helix</keyword>
<dbReference type="AlphaFoldDB" id="A0A0C2MNA3"/>
<accession>A0A0C2MNA3</accession>
<comment type="caution">
    <text evidence="2">The sequence shown here is derived from an EMBL/GenBank/DDBJ whole genome shotgun (WGS) entry which is preliminary data.</text>
</comment>
<protein>
    <submittedName>
        <fullName evidence="2">Uncharacterized protein</fullName>
    </submittedName>
</protein>